<comment type="caution">
    <text evidence="5">The sequence shown here is derived from an EMBL/GenBank/DDBJ whole genome shotgun (WGS) entry which is preliminary data.</text>
</comment>
<dbReference type="HAMAP" id="MF_00512">
    <property type="entry name" value="Ribosomal_eS6"/>
    <property type="match status" value="1"/>
</dbReference>
<dbReference type="InterPro" id="IPR001377">
    <property type="entry name" value="Ribosomal_eS6"/>
</dbReference>
<evidence type="ECO:0000256" key="2">
    <source>
        <dbReference type="ARBA" id="ARBA00022980"/>
    </source>
</evidence>
<evidence type="ECO:0000313" key="5">
    <source>
        <dbReference type="EMBL" id="PUA33464.1"/>
    </source>
</evidence>
<proteinExistence type="inferred from homology"/>
<dbReference type="SMART" id="SM01405">
    <property type="entry name" value="Ribosomal_S6e"/>
    <property type="match status" value="1"/>
</dbReference>
<keyword evidence="3 4" id="KW-0687">Ribonucleoprotein</keyword>
<evidence type="ECO:0000256" key="3">
    <source>
        <dbReference type="ARBA" id="ARBA00023274"/>
    </source>
</evidence>
<dbReference type="NCBIfam" id="NF003292">
    <property type="entry name" value="PRK04290.1-1"/>
    <property type="match status" value="1"/>
</dbReference>
<dbReference type="AlphaFoldDB" id="A0A2R7Y7F7"/>
<evidence type="ECO:0000256" key="1">
    <source>
        <dbReference type="ARBA" id="ARBA00009312"/>
    </source>
</evidence>
<evidence type="ECO:0000256" key="4">
    <source>
        <dbReference type="HAMAP-Rule" id="MF_00512"/>
    </source>
</evidence>
<organism evidence="5 6">
    <name type="scientific">Zestosphaera tikiterensis</name>
    <dbReference type="NCBI Taxonomy" id="1973259"/>
    <lineage>
        <taxon>Archaea</taxon>
        <taxon>Thermoproteota</taxon>
        <taxon>Thermoprotei</taxon>
        <taxon>Desulfurococcales</taxon>
        <taxon>Desulfurococcaceae</taxon>
        <taxon>Zestosphaera</taxon>
    </lineage>
</organism>
<dbReference type="Pfam" id="PF01092">
    <property type="entry name" value="Ribosomal_S6e"/>
    <property type="match status" value="1"/>
</dbReference>
<dbReference type="GO" id="GO:0003735">
    <property type="term" value="F:structural constituent of ribosome"/>
    <property type="evidence" value="ECO:0007669"/>
    <property type="project" value="InterPro"/>
</dbReference>
<dbReference type="GO" id="GO:1990904">
    <property type="term" value="C:ribonucleoprotein complex"/>
    <property type="evidence" value="ECO:0007669"/>
    <property type="project" value="UniProtKB-KW"/>
</dbReference>
<dbReference type="GO" id="GO:0006412">
    <property type="term" value="P:translation"/>
    <property type="evidence" value="ECO:0007669"/>
    <property type="project" value="UniProtKB-UniRule"/>
</dbReference>
<reference evidence="5 6" key="1">
    <citation type="journal article" date="2018" name="Syst. Appl. Microbiol.">
        <title>A new symbiotic nanoarchaeote (Candidatus Nanoclepta minutus) and its host (Zestosphaera tikiterensis gen. nov., sp. nov.) from a New Zealand hot spring.</title>
        <authorList>
            <person name="St John E."/>
            <person name="Liu Y."/>
            <person name="Podar M."/>
            <person name="Stott M.B."/>
            <person name="Meneghin J."/>
            <person name="Chen Z."/>
            <person name="Lagutin K."/>
            <person name="Mitchell K."/>
            <person name="Reysenbach A.L."/>
        </authorList>
    </citation>
    <scope>NUCLEOTIDE SEQUENCE [LARGE SCALE GENOMIC DNA]</scope>
    <source>
        <strain evidence="5">NZ3</strain>
    </source>
</reference>
<dbReference type="InterPro" id="IPR020924">
    <property type="entry name" value="Ribosomal_eS6_arc"/>
</dbReference>
<protein>
    <recommendedName>
        <fullName evidence="4">Small ribosomal subunit protein eS6</fullName>
    </recommendedName>
</protein>
<keyword evidence="2 4" id="KW-0689">Ribosomal protein</keyword>
<accession>A0A2R7Y7F7</accession>
<dbReference type="InterPro" id="IPR018282">
    <property type="entry name" value="Ribosomal_eS6_CS"/>
</dbReference>
<comment type="similarity">
    <text evidence="1 4">Belongs to the eukaryotic ribosomal protein eS6 family.</text>
</comment>
<gene>
    <name evidence="4" type="primary">rps6e</name>
    <name evidence="5" type="ORF">B7O98_03345</name>
</gene>
<dbReference type="GO" id="GO:0005840">
    <property type="term" value="C:ribosome"/>
    <property type="evidence" value="ECO:0007669"/>
    <property type="project" value="UniProtKB-KW"/>
</dbReference>
<name>A0A2R7Y7F7_9CREN</name>
<dbReference type="Proteomes" id="UP000244093">
    <property type="component" value="Unassembled WGS sequence"/>
</dbReference>
<dbReference type="PANTHER" id="PTHR11502">
    <property type="entry name" value="40S RIBOSOMAL PROTEIN S6"/>
    <property type="match status" value="1"/>
</dbReference>
<sequence length="216" mass="23616">MPEFKVVVSDPEAGEPKPILVKVVSSNDLAYEEQHKTGKVLPICRVNPKTAELIKSPYGICTLRIWKNKATKEKVNLTVKLVTDPSIPEDVAVVPANFLSEKIGAETVLGELFRANSFQITLTDDKARVFLGKKIGDFVEASIVGLPAGKKLLITGGSDNTGFPMLPTLQGGVKKALLLEEPPGFHPQDKGERRRKYVRGNTITEEIVQINTKLVS</sequence>
<dbReference type="PROSITE" id="PS00578">
    <property type="entry name" value="RIBOSOMAL_S6E"/>
    <property type="match status" value="1"/>
</dbReference>
<dbReference type="EMBL" id="NBVN01000002">
    <property type="protein sequence ID" value="PUA33464.1"/>
    <property type="molecule type" value="Genomic_DNA"/>
</dbReference>
<evidence type="ECO:0000313" key="6">
    <source>
        <dbReference type="Proteomes" id="UP000244093"/>
    </source>
</evidence>